<dbReference type="Gene3D" id="1.20.1630.10">
    <property type="entry name" value="Formate dehydrogenase/DMSO reductase domain"/>
    <property type="match status" value="1"/>
</dbReference>
<protein>
    <submittedName>
        <fullName evidence="8">Polysulfide reductase</fullName>
    </submittedName>
</protein>
<name>A0A369MRM5_EGGLN</name>
<gene>
    <name evidence="8" type="ORF">C1872_06950</name>
</gene>
<keyword evidence="5 7" id="KW-1133">Transmembrane helix</keyword>
<comment type="similarity">
    <text evidence="2">Belongs to the NrfD family.</text>
</comment>
<keyword evidence="4 7" id="KW-0812">Transmembrane</keyword>
<feature type="transmembrane region" description="Helical" evidence="7">
    <location>
        <begin position="257"/>
        <end position="287"/>
    </location>
</feature>
<evidence type="ECO:0000256" key="7">
    <source>
        <dbReference type="SAM" id="Phobius"/>
    </source>
</evidence>
<dbReference type="AlphaFoldDB" id="A0A369MRM5"/>
<evidence type="ECO:0000256" key="5">
    <source>
        <dbReference type="ARBA" id="ARBA00022989"/>
    </source>
</evidence>
<dbReference type="PANTHER" id="PTHR34856:SF2">
    <property type="entry name" value="PROTEIN NRFD"/>
    <property type="match status" value="1"/>
</dbReference>
<dbReference type="Pfam" id="PF03916">
    <property type="entry name" value="NrfD"/>
    <property type="match status" value="1"/>
</dbReference>
<feature type="transmembrane region" description="Helical" evidence="7">
    <location>
        <begin position="78"/>
        <end position="104"/>
    </location>
</feature>
<feature type="transmembrane region" description="Helical" evidence="7">
    <location>
        <begin position="39"/>
        <end position="58"/>
    </location>
</feature>
<evidence type="ECO:0000313" key="9">
    <source>
        <dbReference type="Proteomes" id="UP000253752"/>
    </source>
</evidence>
<comment type="subcellular location">
    <subcellularLocation>
        <location evidence="1">Cell membrane</location>
        <topology evidence="1">Multi-pass membrane protein</topology>
    </subcellularLocation>
</comment>
<evidence type="ECO:0000313" key="8">
    <source>
        <dbReference type="EMBL" id="RDB80122.1"/>
    </source>
</evidence>
<evidence type="ECO:0000256" key="2">
    <source>
        <dbReference type="ARBA" id="ARBA00008929"/>
    </source>
</evidence>
<dbReference type="InterPro" id="IPR052049">
    <property type="entry name" value="Electron_transfer_protein"/>
</dbReference>
<dbReference type="GO" id="GO:0005886">
    <property type="term" value="C:plasma membrane"/>
    <property type="evidence" value="ECO:0007669"/>
    <property type="project" value="UniProtKB-SubCell"/>
</dbReference>
<evidence type="ECO:0000256" key="6">
    <source>
        <dbReference type="ARBA" id="ARBA00023136"/>
    </source>
</evidence>
<reference evidence="8 9" key="1">
    <citation type="journal article" date="2018" name="Elife">
        <title>Discovery and characterization of a prevalent human gut bacterial enzyme sufficient for the inactivation of a family of plant toxins.</title>
        <authorList>
            <person name="Koppel N."/>
            <person name="Bisanz J.E."/>
            <person name="Pandelia M.E."/>
            <person name="Turnbaugh P.J."/>
            <person name="Balskus E.P."/>
        </authorList>
    </citation>
    <scope>NUCLEOTIDE SEQUENCE [LARGE SCALE GENOMIC DNA]</scope>
    <source>
        <strain evidence="8 9">MR1 #12</strain>
    </source>
</reference>
<evidence type="ECO:0000256" key="3">
    <source>
        <dbReference type="ARBA" id="ARBA00022475"/>
    </source>
</evidence>
<dbReference type="Proteomes" id="UP000253752">
    <property type="component" value="Unassembled WGS sequence"/>
</dbReference>
<dbReference type="InterPro" id="IPR005614">
    <property type="entry name" value="NrfD-like"/>
</dbReference>
<feature type="transmembrane region" description="Helical" evidence="7">
    <location>
        <begin position="6"/>
        <end position="27"/>
    </location>
</feature>
<feature type="transmembrane region" description="Helical" evidence="7">
    <location>
        <begin position="223"/>
        <end position="245"/>
    </location>
</feature>
<dbReference type="RefSeq" id="WP_009306066.1">
    <property type="nucleotide sequence ID" value="NZ_CP021140.1"/>
</dbReference>
<sequence>MVWGPMIAWYLFLAGASAGAFLTSAFVEVKYPESVKMRVAGRIIAPIFLGIGLVMLMLDAEAGLHNPLRFFWLIANPGSVMTLGVYFICVFMPVALVSALLEVLKKRVPKWLTWIGIVFAFAVAAYTGFLLGVVKAFPLWNNAVLPILFVVSALSAGLAATSLVGLLVDRERFEQMWLIKKSHVILSAIEMVVLATMLVIVSAGSVEGAASVYSLVAGQYAPAFWGGIVLLGLVAPFIIEGYPVFITKRVETSMTSMVVSVIGEAGVLVGGFMLRLLVVLSALPVLYL</sequence>
<accession>A0A369MRM5</accession>
<keyword evidence="3" id="KW-1003">Cell membrane</keyword>
<feature type="transmembrane region" description="Helical" evidence="7">
    <location>
        <begin position="184"/>
        <end position="203"/>
    </location>
</feature>
<keyword evidence="6 7" id="KW-0472">Membrane</keyword>
<evidence type="ECO:0000256" key="4">
    <source>
        <dbReference type="ARBA" id="ARBA00022692"/>
    </source>
</evidence>
<organism evidence="8 9">
    <name type="scientific">Eggerthella lenta</name>
    <name type="common">Eubacterium lentum</name>
    <dbReference type="NCBI Taxonomy" id="84112"/>
    <lineage>
        <taxon>Bacteria</taxon>
        <taxon>Bacillati</taxon>
        <taxon>Actinomycetota</taxon>
        <taxon>Coriobacteriia</taxon>
        <taxon>Eggerthellales</taxon>
        <taxon>Eggerthellaceae</taxon>
        <taxon>Eggerthella</taxon>
    </lineage>
</organism>
<evidence type="ECO:0000256" key="1">
    <source>
        <dbReference type="ARBA" id="ARBA00004651"/>
    </source>
</evidence>
<comment type="caution">
    <text evidence="8">The sequence shown here is derived from an EMBL/GenBank/DDBJ whole genome shotgun (WGS) entry which is preliminary data.</text>
</comment>
<dbReference type="EMBL" id="PPTX01000008">
    <property type="protein sequence ID" value="RDB80122.1"/>
    <property type="molecule type" value="Genomic_DNA"/>
</dbReference>
<feature type="transmembrane region" description="Helical" evidence="7">
    <location>
        <begin position="143"/>
        <end position="168"/>
    </location>
</feature>
<dbReference type="PANTHER" id="PTHR34856">
    <property type="entry name" value="PROTEIN NRFD"/>
    <property type="match status" value="1"/>
</dbReference>
<feature type="transmembrane region" description="Helical" evidence="7">
    <location>
        <begin position="111"/>
        <end position="131"/>
    </location>
</feature>
<proteinExistence type="inferred from homology"/>